<reference evidence="6" key="1">
    <citation type="submission" date="2022-05" db="EMBL/GenBank/DDBJ databases">
        <title>The Musa troglodytarum L. genome provides insights into the mechanism of non-climacteric behaviour and enrichment of carotenoids.</title>
        <authorList>
            <person name="Wang J."/>
        </authorList>
    </citation>
    <scope>NUCLEOTIDE SEQUENCE</scope>
    <source>
        <tissue evidence="6">Leaf</tissue>
    </source>
</reference>
<evidence type="ECO:0000256" key="2">
    <source>
        <dbReference type="ARBA" id="ARBA00022729"/>
    </source>
</evidence>
<dbReference type="Pfam" id="PF00188">
    <property type="entry name" value="CAP"/>
    <property type="match status" value="1"/>
</dbReference>
<evidence type="ECO:0000259" key="5">
    <source>
        <dbReference type="SMART" id="SM00198"/>
    </source>
</evidence>
<dbReference type="PROSITE" id="PS51257">
    <property type="entry name" value="PROKAR_LIPOPROTEIN"/>
    <property type="match status" value="1"/>
</dbReference>
<feature type="chain" id="PRO_5038429969" evidence="4">
    <location>
        <begin position="25"/>
        <end position="185"/>
    </location>
</feature>
<name>A0A9E7FAJ8_9LILI</name>
<dbReference type="GO" id="GO:0098542">
    <property type="term" value="P:defense response to other organism"/>
    <property type="evidence" value="ECO:0007669"/>
    <property type="project" value="UniProtKB-ARBA"/>
</dbReference>
<dbReference type="SMART" id="SM00198">
    <property type="entry name" value="SCP"/>
    <property type="match status" value="1"/>
</dbReference>
<dbReference type="InterPro" id="IPR035940">
    <property type="entry name" value="CAP_sf"/>
</dbReference>
<evidence type="ECO:0000313" key="6">
    <source>
        <dbReference type="EMBL" id="URD90672.1"/>
    </source>
</evidence>
<dbReference type="PANTHER" id="PTHR10334">
    <property type="entry name" value="CYSTEINE-RICH SECRETORY PROTEIN-RELATED"/>
    <property type="match status" value="1"/>
</dbReference>
<dbReference type="InterPro" id="IPR001283">
    <property type="entry name" value="CRISP-related"/>
</dbReference>
<keyword evidence="7" id="KW-1185">Reference proteome</keyword>
<dbReference type="GO" id="GO:0005576">
    <property type="term" value="C:extracellular region"/>
    <property type="evidence" value="ECO:0007669"/>
    <property type="project" value="InterPro"/>
</dbReference>
<evidence type="ECO:0000313" key="7">
    <source>
        <dbReference type="Proteomes" id="UP001055439"/>
    </source>
</evidence>
<dbReference type="CDD" id="cd05381">
    <property type="entry name" value="CAP_PR-1"/>
    <property type="match status" value="1"/>
</dbReference>
<keyword evidence="3" id="KW-1015">Disulfide bond</keyword>
<dbReference type="AlphaFoldDB" id="A0A9E7FAJ8"/>
<dbReference type="EMBL" id="CP097504">
    <property type="protein sequence ID" value="URD90672.1"/>
    <property type="molecule type" value="Genomic_DNA"/>
</dbReference>
<feature type="domain" description="SCP" evidence="5">
    <location>
        <begin position="26"/>
        <end position="158"/>
    </location>
</feature>
<dbReference type="InterPro" id="IPR018244">
    <property type="entry name" value="Allrgn_V5/Tpx1_CS"/>
</dbReference>
<gene>
    <name evidence="6" type="ORF">MUK42_27934</name>
</gene>
<dbReference type="SUPFAM" id="SSF55797">
    <property type="entry name" value="PR-1-like"/>
    <property type="match status" value="1"/>
</dbReference>
<sequence>MRSANYASALVCAMALAMACTTLAQNSPQDFVDAHNSARAAVGVGPVSWDDNVAAYAENHANQRIGDFQLVHSGGPYGENLFWGAGSDFTAADAVNSWVGEKQYYDYDSNSCADGQVCGHYTQVVWRYSTAIGCVRVQCDSGAIFIICNYNPAGNIVGERPYRDHPIFFLVTLLREAIATSMHVK</sequence>
<feature type="signal peptide" evidence="4">
    <location>
        <begin position="1"/>
        <end position="24"/>
    </location>
</feature>
<dbReference type="PRINTS" id="PR00837">
    <property type="entry name" value="V5TPXLIKE"/>
</dbReference>
<accession>A0A9E7FAJ8</accession>
<dbReference type="PROSITE" id="PS01010">
    <property type="entry name" value="CRISP_2"/>
    <property type="match status" value="1"/>
</dbReference>
<evidence type="ECO:0000256" key="3">
    <source>
        <dbReference type="ARBA" id="ARBA00023157"/>
    </source>
</evidence>
<protein>
    <submittedName>
        <fullName evidence="6">Pathogenesis-related protein</fullName>
    </submittedName>
</protein>
<dbReference type="OrthoDB" id="337038at2759"/>
<proteinExistence type="inferred from homology"/>
<organism evidence="6 7">
    <name type="scientific">Musa troglodytarum</name>
    <name type="common">fe'i banana</name>
    <dbReference type="NCBI Taxonomy" id="320322"/>
    <lineage>
        <taxon>Eukaryota</taxon>
        <taxon>Viridiplantae</taxon>
        <taxon>Streptophyta</taxon>
        <taxon>Embryophyta</taxon>
        <taxon>Tracheophyta</taxon>
        <taxon>Spermatophyta</taxon>
        <taxon>Magnoliopsida</taxon>
        <taxon>Liliopsida</taxon>
        <taxon>Zingiberales</taxon>
        <taxon>Musaceae</taxon>
        <taxon>Musa</taxon>
    </lineage>
</organism>
<dbReference type="FunFam" id="3.40.33.10:FF:000006">
    <property type="entry name" value="Putative pathogenesis-related protein 1"/>
    <property type="match status" value="1"/>
</dbReference>
<evidence type="ECO:0000256" key="4">
    <source>
        <dbReference type="SAM" id="SignalP"/>
    </source>
</evidence>
<keyword evidence="2 4" id="KW-0732">Signal</keyword>
<dbReference type="Gene3D" id="3.40.33.10">
    <property type="entry name" value="CAP"/>
    <property type="match status" value="1"/>
</dbReference>
<dbReference type="PROSITE" id="PS01009">
    <property type="entry name" value="CRISP_1"/>
    <property type="match status" value="1"/>
</dbReference>
<dbReference type="InterPro" id="IPR014044">
    <property type="entry name" value="CAP_dom"/>
</dbReference>
<evidence type="ECO:0000256" key="1">
    <source>
        <dbReference type="ARBA" id="ARBA00009923"/>
    </source>
</evidence>
<comment type="similarity">
    <text evidence="1">Belongs to the CRISP family.</text>
</comment>
<dbReference type="Proteomes" id="UP001055439">
    <property type="component" value="Chromosome 2"/>
</dbReference>